<dbReference type="STRING" id="199441.BkAM31D_13580"/>
<dbReference type="Proteomes" id="UP000193006">
    <property type="component" value="Chromosome"/>
</dbReference>
<evidence type="ECO:0000313" key="2">
    <source>
        <dbReference type="Proteomes" id="UP000193006"/>
    </source>
</evidence>
<evidence type="ECO:0000313" key="1">
    <source>
        <dbReference type="EMBL" id="ARK30783.1"/>
    </source>
</evidence>
<proteinExistence type="predicted"/>
<reference evidence="1 2" key="1">
    <citation type="submission" date="2017-04" db="EMBL/GenBank/DDBJ databases">
        <title>Bacillus krulwichiae AM31D Genome sequencing and assembly.</title>
        <authorList>
            <person name="Krulwich T.A."/>
            <person name="Anastor L."/>
            <person name="Ehrlich R."/>
            <person name="Ehrlich G.D."/>
            <person name="Janto B."/>
        </authorList>
    </citation>
    <scope>NUCLEOTIDE SEQUENCE [LARGE SCALE GENOMIC DNA]</scope>
    <source>
        <strain evidence="1 2">AM31D</strain>
    </source>
</reference>
<protein>
    <submittedName>
        <fullName evidence="1">Uncharacterized protein</fullName>
    </submittedName>
</protein>
<dbReference type="AlphaFoldDB" id="A0A1X9MFA5"/>
<dbReference type="RefSeq" id="WP_157076739.1">
    <property type="nucleotide sequence ID" value="NZ_CP020814.1"/>
</dbReference>
<accession>A0A1X9MFA5</accession>
<sequence>MSEYKNMSDLFEQQIRELVRIHDSSDEEGKKIVMRSLFRMIDKKMDKRIGEEK</sequence>
<dbReference type="EMBL" id="CP020814">
    <property type="protein sequence ID" value="ARK30783.1"/>
    <property type="molecule type" value="Genomic_DNA"/>
</dbReference>
<gene>
    <name evidence="1" type="ORF">BkAM31D_13580</name>
</gene>
<organism evidence="1 2">
    <name type="scientific">Halalkalibacter krulwichiae</name>
    <dbReference type="NCBI Taxonomy" id="199441"/>
    <lineage>
        <taxon>Bacteria</taxon>
        <taxon>Bacillati</taxon>
        <taxon>Bacillota</taxon>
        <taxon>Bacilli</taxon>
        <taxon>Bacillales</taxon>
        <taxon>Bacillaceae</taxon>
        <taxon>Halalkalibacter</taxon>
    </lineage>
</organism>
<dbReference type="KEGG" id="bkw:BkAM31D_13580"/>
<keyword evidence="2" id="KW-1185">Reference proteome</keyword>
<name>A0A1X9MFA5_9BACI</name>